<dbReference type="EMBL" id="CAKOGP040001758">
    <property type="protein sequence ID" value="CAJ1949320.1"/>
    <property type="molecule type" value="Genomic_DNA"/>
</dbReference>
<keyword evidence="3" id="KW-1185">Reference proteome</keyword>
<name>A0AAD2FQ71_9STRA</name>
<reference evidence="2" key="1">
    <citation type="submission" date="2023-08" db="EMBL/GenBank/DDBJ databases">
        <authorList>
            <person name="Audoor S."/>
            <person name="Bilcke G."/>
        </authorList>
    </citation>
    <scope>NUCLEOTIDE SEQUENCE</scope>
</reference>
<feature type="compositionally biased region" description="Polar residues" evidence="1">
    <location>
        <begin position="110"/>
        <end position="119"/>
    </location>
</feature>
<evidence type="ECO:0000313" key="3">
    <source>
        <dbReference type="Proteomes" id="UP001295423"/>
    </source>
</evidence>
<feature type="region of interest" description="Disordered" evidence="1">
    <location>
        <begin position="566"/>
        <end position="621"/>
    </location>
</feature>
<proteinExistence type="predicted"/>
<feature type="region of interest" description="Disordered" evidence="1">
    <location>
        <begin position="109"/>
        <end position="136"/>
    </location>
</feature>
<feature type="compositionally biased region" description="Polar residues" evidence="1">
    <location>
        <begin position="599"/>
        <end position="611"/>
    </location>
</feature>
<organism evidence="2 3">
    <name type="scientific">Cylindrotheca closterium</name>
    <dbReference type="NCBI Taxonomy" id="2856"/>
    <lineage>
        <taxon>Eukaryota</taxon>
        <taxon>Sar</taxon>
        <taxon>Stramenopiles</taxon>
        <taxon>Ochrophyta</taxon>
        <taxon>Bacillariophyta</taxon>
        <taxon>Bacillariophyceae</taxon>
        <taxon>Bacillariophycidae</taxon>
        <taxon>Bacillariales</taxon>
        <taxon>Bacillariaceae</taxon>
        <taxon>Cylindrotheca</taxon>
    </lineage>
</organism>
<gene>
    <name evidence="2" type="ORF">CYCCA115_LOCUS12035</name>
</gene>
<evidence type="ECO:0000313" key="2">
    <source>
        <dbReference type="EMBL" id="CAJ1949320.1"/>
    </source>
</evidence>
<accession>A0AAD2FQ71</accession>
<evidence type="ECO:0000256" key="1">
    <source>
        <dbReference type="SAM" id="MobiDB-lite"/>
    </source>
</evidence>
<dbReference type="Proteomes" id="UP001295423">
    <property type="component" value="Unassembled WGS sequence"/>
</dbReference>
<sequence>MYSSNMDHPTPSATNKIPPLPPIATTATVKILPWKILTAGHLTKLLPSSLSSYVEEGSSEYTMVTTALAILLVLWFFFQFKPFSRPPPVQKKKLPRRPALSILFKPDDNIASSSNAEQSNTEHDHSNTNHHGHFHHRTSSFLRSSFSVGSETMPENLFGEATTATAAATSLNTTTATTTTTTATANPEIKTHRTVFSSSTAGGAFSVNGDTTTAHSTPSKEHRKAASFSFSPKSNKRGGDEKTSTASTTTGTNTNTNTNANSTKHSFDLPDSFAPLLSSSQTEVLLHHLTADLIHGIHAQARVQMKPGKHEIPLDKNATRPQLIFNAPQEEGCLFSVTAQIGSDCCSAVEDLDVNIPTSNRSRPMVKHAEIAIYPAVPLLNVAPTLIHFPSLFEDQSMLPYMRRIPLVRFLVDWVVAISSSIEKLLWVLEGFIRIHLGKIKVTPLYKGKSKDESPEWRLSLAFSGHVLLFGVIPIPFINVVLPSFIIPQPHALLEYLLSKQPLASAKLRRENIAENQIAMAVLDTIDSWNSKVEIVATPPAVGIDLTLPGGVSLGMELMHGRDPLAGRTRDMGLESPLDLEEDGENGENSGQIFPASSGGASMSSWTTNDGTRTEFRPQSIHQGSTKLFDANSLVPWKLELAAKGKFGQDKMTFHLLDCSFLHEDKEAIFPTKSQFHTRGSFAVWKKNHHVSSKMDAKAVHRAALVNSTESPSVASILFFPEEMDFLQRDGRIVHYDYAFDVSEDSKLDAITFSVGANHPMLNGGSMVTTILESLYAHGSVSAREKAVLDPLERKQKRNILRHLPAIDFTFGIGNSFIPPESHSYTNDGQTKSLPGMQGGRIMVRMLGGIKQDDERYENDDSNSDIGMSIDSPMKITQEALVADGIKVVADIGFSSIILNSETSVKEFPELDIFDGTKLKAFTSGKLGGNIHCHLRPQMLSTTATTSTGPNIFNPLEAYEIDCSGSNLSVRIKESTTSLGHRRVIIPTETSFKVRVAKSVIDMALEGQTECELSWDFQGLSPILQVTDVGFFPESVVHEKKEQVSLLIAPLRQGRLNMQISPVGGIHITKAVTSREDKEGLYDWKFFNALVSVSPDQSSTERLLDVIHDKRSMNKLLQVIKLVSNDGYQFLSYCFTQIWRAKDILDQEGISDPKHIIPGHRMARLFSLLLCDDLSQVDILLPLIRQVVAGDGLDVVTLKDMLRLHFDHYDDWAPEIDRAVRWLETMFTVFTVPPNYVENNVTPLAEQLHYSSRFRDIPSAAKLYEQIHDRPHVPLDPQFSKMVSRVSPYLSFHQIEYFLKVRSPKDWQPADLKRIRYVYSIKRKVMDIAESYGGLSFLPQSFLVSVFLGEATRGNLRVVDPKRIGADRPTTKYGVSFSNNPSTLHQLRKRRASLKEPSLSSSWTEETFNAAMTPAGRVASQTNLLGAEARRTTKSVASGDTSPRESSHYELGDCLLGPADVAILLQAGLTSVMKGSSVVQLNQRMLLDLIASQPNSFAVAVLAEIGSPGGQGSPRQLASALMALLEFDQNSFRPIHRLDMHALLQSWLKLSVPRREDYMAGGRWARQSYYDAIFSFAKDVMEDAESYMALKFHIQRVRHHTEADPIPQPKAEPNQSTKLREAIELARKSIKTADIKGSKILDQLIKNERKTKARKAYREVINMYNEAFEACSHVRDIDKLIFHTDWFASFYQRNYDALMIKSLFDNVTENVDNVRHWLNAIRRGVKYGAPKRNDVELVYQNTASKNPLKSLECFAPYLAKPTETPVEKNVEYPFEFWSDDDIFLKPEKYGEQAIVDAIIDAIIYDPKDRERLRSDPLVRLLIPNPEGKYNFSIVSAMGVITDGREGTELQGTFERIEKLRGVKTVRADTATARSFEYNAQRIIEAIESAKEHKVPYGLLGYSQGCANSLMAETLLYTGTPFQQEQVKDSNGLVCRQLLFSASNGSVHGPASDKKVHRLIVMVEEFFKYQQGYFSRSLQSAFLETITSALDSAQFHKMMGGAQSFLYDGCRAFWRESQHLAHVPTCTLRGVLESHTTPEALEMLSSMLTKQSGSPLHDSQVHAHDAVGHPVYHLNRNGKVLEKCDIGPASIQRTHHWSPLDEEVAFIKTPRDDTIGSFDCAKDRHVFPWVDVNARFGFIKYSDEKTTSAKNHNLDSVEG</sequence>
<comment type="caution">
    <text evidence="2">The sequence shown here is derived from an EMBL/GenBank/DDBJ whole genome shotgun (WGS) entry which is preliminary data.</text>
</comment>
<feature type="compositionally biased region" description="Low complexity" evidence="1">
    <location>
        <begin position="244"/>
        <end position="263"/>
    </location>
</feature>
<feature type="compositionally biased region" description="Polar residues" evidence="1">
    <location>
        <begin position="208"/>
        <end position="217"/>
    </location>
</feature>
<feature type="region of interest" description="Disordered" evidence="1">
    <location>
        <begin position="191"/>
        <end position="263"/>
    </location>
</feature>
<protein>
    <submittedName>
        <fullName evidence="2">Uncharacterized protein</fullName>
    </submittedName>
</protein>